<evidence type="ECO:0000313" key="5">
    <source>
        <dbReference type="EMBL" id="PTB22050.1"/>
    </source>
</evidence>
<dbReference type="PRINTS" id="PR00081">
    <property type="entry name" value="GDHRDH"/>
</dbReference>
<keyword evidence="2" id="KW-0560">Oxidoreductase</keyword>
<dbReference type="SMART" id="SM00822">
    <property type="entry name" value="PKS_KR"/>
    <property type="match status" value="1"/>
</dbReference>
<dbReference type="Gene3D" id="3.40.50.720">
    <property type="entry name" value="NAD(P)-binding Rossmann-like Domain"/>
    <property type="match status" value="1"/>
</dbReference>
<dbReference type="PROSITE" id="PS00061">
    <property type="entry name" value="ADH_SHORT"/>
    <property type="match status" value="1"/>
</dbReference>
<proteinExistence type="inferred from homology"/>
<dbReference type="InterPro" id="IPR057326">
    <property type="entry name" value="KR_dom"/>
</dbReference>
<evidence type="ECO:0000256" key="1">
    <source>
        <dbReference type="ARBA" id="ARBA00006484"/>
    </source>
</evidence>
<dbReference type="RefSeq" id="WP_107149605.1">
    <property type="nucleotide sequence ID" value="NZ_PYUC01000002.1"/>
</dbReference>
<sequence>MPANTALNSRVALVTGGSRGIGRAISIALASAGAAVAVNYRQRENEAAEVIAAIERAGGRAIAVRADVSIGNEVKAMFQEVESRLGTIDVLVNNAGTATIVDFADLTEAEFDRTLAVNLKSAFLCTQAALPGMRAKQWGRIVNVSSAAARGPGIVGVHYNASKAGLEGLTRGYAARLAREGITVNAVAPGPIDTEMAGPLKESNVAAKLPVGRLGEAAEVADVVLMLVGNAFITGQTVPVNGGASFI</sequence>
<dbReference type="InterPro" id="IPR020904">
    <property type="entry name" value="Sc_DH/Rdtase_CS"/>
</dbReference>
<evidence type="ECO:0000256" key="3">
    <source>
        <dbReference type="RuleBase" id="RU000363"/>
    </source>
</evidence>
<dbReference type="Pfam" id="PF00106">
    <property type="entry name" value="adh_short"/>
    <property type="match status" value="1"/>
</dbReference>
<dbReference type="GO" id="GO:0016491">
    <property type="term" value="F:oxidoreductase activity"/>
    <property type="evidence" value="ECO:0007669"/>
    <property type="project" value="UniProtKB-KW"/>
</dbReference>
<organism evidence="5 6">
    <name type="scientific">Trinickia symbiotica</name>
    <dbReference type="NCBI Taxonomy" id="863227"/>
    <lineage>
        <taxon>Bacteria</taxon>
        <taxon>Pseudomonadati</taxon>
        <taxon>Pseudomonadota</taxon>
        <taxon>Betaproteobacteria</taxon>
        <taxon>Burkholderiales</taxon>
        <taxon>Burkholderiaceae</taxon>
        <taxon>Trinickia</taxon>
    </lineage>
</organism>
<dbReference type="InterPro" id="IPR050259">
    <property type="entry name" value="SDR"/>
</dbReference>
<dbReference type="AlphaFoldDB" id="A0A2T3XZV4"/>
<dbReference type="EMBL" id="PYUC01000002">
    <property type="protein sequence ID" value="PTB22050.1"/>
    <property type="molecule type" value="Genomic_DNA"/>
</dbReference>
<reference evidence="5 6" key="1">
    <citation type="submission" date="2018-03" db="EMBL/GenBank/DDBJ databases">
        <title>Whole genome analyses suggest that Burkholderia sensu lato contains two further novel genera in the rhizoxinica-symbiotica group Mycetohabitans gen. nov., and Trinickia gen. nov.: implications for the evolution of diazotrophy and nodulation in the Burkholderiaceae.</title>
        <authorList>
            <person name="Estrada De Los Santos P."/>
            <person name="Palmer M."/>
            <person name="Chavez-Ramirez B."/>
            <person name="Steenkamp E.T."/>
            <person name="Hirsch A.M."/>
            <person name="Manyaka P."/>
            <person name="Maluk M."/>
            <person name="Lafos M."/>
            <person name="Crook M."/>
            <person name="Gross E."/>
            <person name="Simon M.F."/>
            <person name="Bueno Dos Reis Junior F."/>
            <person name="Poole P.S."/>
            <person name="Venter S.N."/>
            <person name="James E.K."/>
        </authorList>
    </citation>
    <scope>NUCLEOTIDE SEQUENCE [LARGE SCALE GENOMIC DNA]</scope>
    <source>
        <strain evidence="5 6">JPY-366</strain>
    </source>
</reference>
<dbReference type="NCBIfam" id="NF009466">
    <property type="entry name" value="PRK12826.1-2"/>
    <property type="match status" value="1"/>
</dbReference>
<dbReference type="SUPFAM" id="SSF51735">
    <property type="entry name" value="NAD(P)-binding Rossmann-fold domains"/>
    <property type="match status" value="1"/>
</dbReference>
<comment type="similarity">
    <text evidence="1 3">Belongs to the short-chain dehydrogenases/reductases (SDR) family.</text>
</comment>
<protein>
    <submittedName>
        <fullName evidence="5">3-oxoacyl-ACP reductase</fullName>
    </submittedName>
</protein>
<name>A0A2T3XZV4_9BURK</name>
<dbReference type="CDD" id="cd05233">
    <property type="entry name" value="SDR_c"/>
    <property type="match status" value="1"/>
</dbReference>
<evidence type="ECO:0000259" key="4">
    <source>
        <dbReference type="SMART" id="SM00822"/>
    </source>
</evidence>
<dbReference type="InterPro" id="IPR036291">
    <property type="entry name" value="NAD(P)-bd_dom_sf"/>
</dbReference>
<dbReference type="FunFam" id="3.40.50.720:FF:000173">
    <property type="entry name" value="3-oxoacyl-[acyl-carrier protein] reductase"/>
    <property type="match status" value="1"/>
</dbReference>
<dbReference type="PRINTS" id="PR00080">
    <property type="entry name" value="SDRFAMILY"/>
</dbReference>
<dbReference type="Proteomes" id="UP000240638">
    <property type="component" value="Unassembled WGS sequence"/>
</dbReference>
<evidence type="ECO:0000313" key="6">
    <source>
        <dbReference type="Proteomes" id="UP000240638"/>
    </source>
</evidence>
<evidence type="ECO:0000256" key="2">
    <source>
        <dbReference type="ARBA" id="ARBA00023002"/>
    </source>
</evidence>
<comment type="caution">
    <text evidence="5">The sequence shown here is derived from an EMBL/GenBank/DDBJ whole genome shotgun (WGS) entry which is preliminary data.</text>
</comment>
<dbReference type="PANTHER" id="PTHR42879:SF2">
    <property type="entry name" value="3-OXOACYL-[ACYL-CARRIER-PROTEIN] REDUCTASE FABG"/>
    <property type="match status" value="1"/>
</dbReference>
<gene>
    <name evidence="5" type="ORF">C9I57_05440</name>
</gene>
<dbReference type="PANTHER" id="PTHR42879">
    <property type="entry name" value="3-OXOACYL-(ACYL-CARRIER-PROTEIN) REDUCTASE"/>
    <property type="match status" value="1"/>
</dbReference>
<dbReference type="InterPro" id="IPR002347">
    <property type="entry name" value="SDR_fam"/>
</dbReference>
<feature type="domain" description="Ketoreductase" evidence="4">
    <location>
        <begin position="10"/>
        <end position="190"/>
    </location>
</feature>
<accession>A0A2T3XZV4</accession>
<dbReference type="GO" id="GO:0032787">
    <property type="term" value="P:monocarboxylic acid metabolic process"/>
    <property type="evidence" value="ECO:0007669"/>
    <property type="project" value="UniProtKB-ARBA"/>
</dbReference>